<evidence type="ECO:0000256" key="9">
    <source>
        <dbReference type="ARBA" id="ARBA00076414"/>
    </source>
</evidence>
<accession>A0A135L7N8</accession>
<evidence type="ECO:0000313" key="15">
    <source>
        <dbReference type="Proteomes" id="UP000070352"/>
    </source>
</evidence>
<protein>
    <recommendedName>
        <fullName evidence="8 10">Protein GrpE</fullName>
    </recommendedName>
    <alternativeName>
        <fullName evidence="9 10">HSP-70 cofactor</fullName>
    </alternativeName>
</protein>
<keyword evidence="4 10" id="KW-0963">Cytoplasm</keyword>
<dbReference type="PRINTS" id="PR00773">
    <property type="entry name" value="GRPEPROTEIN"/>
</dbReference>
<proteinExistence type="inferred from homology"/>
<dbReference type="SUPFAM" id="SSF51064">
    <property type="entry name" value="Head domain of nucleotide exchange factor GrpE"/>
    <property type="match status" value="1"/>
</dbReference>
<organism evidence="14 15">
    <name type="scientific">Tepidibacillus decaturensis</name>
    <dbReference type="NCBI Taxonomy" id="1413211"/>
    <lineage>
        <taxon>Bacteria</taxon>
        <taxon>Bacillati</taxon>
        <taxon>Bacillota</taxon>
        <taxon>Bacilli</taxon>
        <taxon>Bacillales</taxon>
        <taxon>Bacillaceae</taxon>
        <taxon>Tepidibacillus</taxon>
    </lineage>
</organism>
<dbReference type="EMBL" id="LSKU01000001">
    <property type="protein sequence ID" value="KXG44998.1"/>
    <property type="molecule type" value="Genomic_DNA"/>
</dbReference>
<reference evidence="14 15" key="1">
    <citation type="submission" date="2016-02" db="EMBL/GenBank/DDBJ databases">
        <title>Draft Genome for Tepidibacillus decaturensis nov. sp. Strain Z9, an Anaerobic, Moderately Thermophilic and Heterotrophic Bacterium from Deep Subsurface of the Illinois Basin, USA.</title>
        <authorList>
            <person name="Dong Y."/>
            <person name="Chang J.Y."/>
            <person name="Sanford R."/>
            <person name="Fouke B.W."/>
        </authorList>
    </citation>
    <scope>NUCLEOTIDE SEQUENCE [LARGE SCALE GENOMIC DNA]</scope>
    <source>
        <strain evidence="14 15">Z9</strain>
    </source>
</reference>
<comment type="subcellular location">
    <subcellularLocation>
        <location evidence="1 10">Cytoplasm</location>
    </subcellularLocation>
</comment>
<dbReference type="FunFam" id="2.30.22.10:FF:000001">
    <property type="entry name" value="Protein GrpE"/>
    <property type="match status" value="1"/>
</dbReference>
<evidence type="ECO:0000256" key="11">
    <source>
        <dbReference type="RuleBase" id="RU000639"/>
    </source>
</evidence>
<evidence type="ECO:0000256" key="6">
    <source>
        <dbReference type="ARBA" id="ARBA00023186"/>
    </source>
</evidence>
<evidence type="ECO:0000256" key="2">
    <source>
        <dbReference type="ARBA" id="ARBA00009054"/>
    </source>
</evidence>
<dbReference type="Pfam" id="PF01025">
    <property type="entry name" value="GrpE"/>
    <property type="match status" value="1"/>
</dbReference>
<dbReference type="GO" id="GO:0051087">
    <property type="term" value="F:protein-folding chaperone binding"/>
    <property type="evidence" value="ECO:0007669"/>
    <property type="project" value="InterPro"/>
</dbReference>
<comment type="similarity">
    <text evidence="2 10 12">Belongs to the GrpE family.</text>
</comment>
<evidence type="ECO:0000256" key="13">
    <source>
        <dbReference type="SAM" id="MobiDB-lite"/>
    </source>
</evidence>
<dbReference type="PROSITE" id="PS01071">
    <property type="entry name" value="GRPE"/>
    <property type="match status" value="1"/>
</dbReference>
<dbReference type="GO" id="GO:0051082">
    <property type="term" value="F:unfolded protein binding"/>
    <property type="evidence" value="ECO:0007669"/>
    <property type="project" value="TreeGrafter"/>
</dbReference>
<name>A0A135L7N8_9BACI</name>
<feature type="compositionally biased region" description="Acidic residues" evidence="13">
    <location>
        <begin position="8"/>
        <end position="17"/>
    </location>
</feature>
<dbReference type="GO" id="GO:0005737">
    <property type="term" value="C:cytoplasm"/>
    <property type="evidence" value="ECO:0007669"/>
    <property type="project" value="UniProtKB-SubCell"/>
</dbReference>
<evidence type="ECO:0000256" key="1">
    <source>
        <dbReference type="ARBA" id="ARBA00004496"/>
    </source>
</evidence>
<dbReference type="PANTHER" id="PTHR21237">
    <property type="entry name" value="GRPE PROTEIN"/>
    <property type="match status" value="1"/>
</dbReference>
<dbReference type="NCBIfam" id="NF010738">
    <property type="entry name" value="PRK14140.1"/>
    <property type="match status" value="1"/>
</dbReference>
<dbReference type="GO" id="GO:0042803">
    <property type="term" value="F:protein homodimerization activity"/>
    <property type="evidence" value="ECO:0007669"/>
    <property type="project" value="InterPro"/>
</dbReference>
<dbReference type="PANTHER" id="PTHR21237:SF23">
    <property type="entry name" value="GRPE PROTEIN HOMOLOG, MITOCHONDRIAL"/>
    <property type="match status" value="1"/>
</dbReference>
<evidence type="ECO:0000256" key="7">
    <source>
        <dbReference type="ARBA" id="ARBA00053401"/>
    </source>
</evidence>
<dbReference type="OrthoDB" id="9812586at2"/>
<evidence type="ECO:0000256" key="8">
    <source>
        <dbReference type="ARBA" id="ARBA00072274"/>
    </source>
</evidence>
<dbReference type="Proteomes" id="UP000070352">
    <property type="component" value="Unassembled WGS sequence"/>
</dbReference>
<dbReference type="AlphaFoldDB" id="A0A135L7N8"/>
<dbReference type="InterPro" id="IPR009012">
    <property type="entry name" value="GrpE_head"/>
</dbReference>
<keyword evidence="15" id="KW-1185">Reference proteome</keyword>
<keyword evidence="5 10" id="KW-0346">Stress response</keyword>
<keyword evidence="6 10" id="KW-0143">Chaperone</keyword>
<comment type="subunit">
    <text evidence="3 10">Homodimer.</text>
</comment>
<feature type="region of interest" description="Disordered" evidence="13">
    <location>
        <begin position="1"/>
        <end position="46"/>
    </location>
</feature>
<evidence type="ECO:0000256" key="5">
    <source>
        <dbReference type="ARBA" id="ARBA00023016"/>
    </source>
</evidence>
<sequence length="188" mass="21680">MKEKETTVMEEENENVAEQEVSAEMNNEKDSNEVGVQEEQDEVSQLKQTIEELQNRLLRTQADFENFRKRTRVEKEELAKYATAKLVESLLPAIDNFERAIDSSKDSQNLDLFLQGVEMVYRQIEQVLTQEGLEKIEAVGQPFNPEIHQAVMQVETDEFDSGIVVEELQKGYKLKEKVIRPSMVKVNA</sequence>
<evidence type="ECO:0000313" key="14">
    <source>
        <dbReference type="EMBL" id="KXG44998.1"/>
    </source>
</evidence>
<dbReference type="STRING" id="1413211.U473_03385"/>
<comment type="caution">
    <text evidence="14">The sequence shown here is derived from an EMBL/GenBank/DDBJ whole genome shotgun (WGS) entry which is preliminary data.</text>
</comment>
<dbReference type="SUPFAM" id="SSF58014">
    <property type="entry name" value="Coiled-coil domain of nucleotide exchange factor GrpE"/>
    <property type="match status" value="1"/>
</dbReference>
<evidence type="ECO:0000256" key="3">
    <source>
        <dbReference type="ARBA" id="ARBA00011738"/>
    </source>
</evidence>
<evidence type="ECO:0000256" key="12">
    <source>
        <dbReference type="RuleBase" id="RU004478"/>
    </source>
</evidence>
<dbReference type="InterPro" id="IPR013805">
    <property type="entry name" value="GrpE_CC"/>
</dbReference>
<gene>
    <name evidence="10" type="primary">grpE</name>
    <name evidence="14" type="ORF">U473_03385</name>
</gene>
<dbReference type="Gene3D" id="3.90.20.20">
    <property type="match status" value="1"/>
</dbReference>
<dbReference type="HAMAP" id="MF_01151">
    <property type="entry name" value="GrpE"/>
    <property type="match status" value="1"/>
</dbReference>
<dbReference type="Gene3D" id="2.30.22.10">
    <property type="entry name" value="Head domain of nucleotide exchange factor GrpE"/>
    <property type="match status" value="1"/>
</dbReference>
<dbReference type="InterPro" id="IPR000740">
    <property type="entry name" value="GrpE"/>
</dbReference>
<comment type="function">
    <text evidence="7 10 11">Participates actively in the response to hyperosmotic and heat shock by preventing the aggregation of stress-denatured proteins, in association with DnaK and GrpE. It is the nucleotide exchange factor for DnaK and may function as a thermosensor. Unfolded proteins bind initially to DnaJ; upon interaction with the DnaJ-bound protein, DnaK hydrolyzes its bound ATP, resulting in the formation of a stable complex. GrpE releases ADP from DnaK; ATP binding to DnaK triggers the release of the substrate protein, thus completing the reaction cycle. Several rounds of ATP-dependent interactions between DnaJ, DnaK and GrpE are required for fully efficient folding.</text>
</comment>
<dbReference type="GO" id="GO:0000774">
    <property type="term" value="F:adenyl-nucleotide exchange factor activity"/>
    <property type="evidence" value="ECO:0007669"/>
    <property type="project" value="InterPro"/>
</dbReference>
<evidence type="ECO:0000256" key="10">
    <source>
        <dbReference type="HAMAP-Rule" id="MF_01151"/>
    </source>
</evidence>
<dbReference type="CDD" id="cd00446">
    <property type="entry name" value="GrpE"/>
    <property type="match status" value="1"/>
</dbReference>
<evidence type="ECO:0000256" key="4">
    <source>
        <dbReference type="ARBA" id="ARBA00022490"/>
    </source>
</evidence>
<dbReference type="GO" id="GO:0006457">
    <property type="term" value="P:protein folding"/>
    <property type="evidence" value="ECO:0007669"/>
    <property type="project" value="InterPro"/>
</dbReference>